<evidence type="ECO:0000313" key="4">
    <source>
        <dbReference type="Proteomes" id="UP001058974"/>
    </source>
</evidence>
<dbReference type="Pfam" id="PF00657">
    <property type="entry name" value="Lipase_GDSL"/>
    <property type="match status" value="1"/>
</dbReference>
<evidence type="ECO:0000256" key="1">
    <source>
        <dbReference type="ARBA" id="ARBA00008668"/>
    </source>
</evidence>
<dbReference type="InterPro" id="IPR036514">
    <property type="entry name" value="SGNH_hydro_sf"/>
</dbReference>
<keyword evidence="4" id="KW-1185">Reference proteome</keyword>
<keyword evidence="2" id="KW-1133">Transmembrane helix</keyword>
<dbReference type="GO" id="GO:0016788">
    <property type="term" value="F:hydrolase activity, acting on ester bonds"/>
    <property type="evidence" value="ECO:0007669"/>
    <property type="project" value="InterPro"/>
</dbReference>
<gene>
    <name evidence="3" type="ORF">KIW84_041841</name>
</gene>
<feature type="transmembrane region" description="Helical" evidence="2">
    <location>
        <begin position="16"/>
        <end position="34"/>
    </location>
</feature>
<accession>A0A9D4XBE1</accession>
<comment type="similarity">
    <text evidence="1">Belongs to the 'GDSL' lipolytic enzyme family.</text>
</comment>
<dbReference type="InterPro" id="IPR045136">
    <property type="entry name" value="Iah1-like"/>
</dbReference>
<organism evidence="3 4">
    <name type="scientific">Pisum sativum</name>
    <name type="common">Garden pea</name>
    <name type="synonym">Lathyrus oleraceus</name>
    <dbReference type="NCBI Taxonomy" id="3888"/>
    <lineage>
        <taxon>Eukaryota</taxon>
        <taxon>Viridiplantae</taxon>
        <taxon>Streptophyta</taxon>
        <taxon>Embryophyta</taxon>
        <taxon>Tracheophyta</taxon>
        <taxon>Spermatophyta</taxon>
        <taxon>Magnoliopsida</taxon>
        <taxon>eudicotyledons</taxon>
        <taxon>Gunneridae</taxon>
        <taxon>Pentapetalae</taxon>
        <taxon>rosids</taxon>
        <taxon>fabids</taxon>
        <taxon>Fabales</taxon>
        <taxon>Fabaceae</taxon>
        <taxon>Papilionoideae</taxon>
        <taxon>50 kb inversion clade</taxon>
        <taxon>NPAAA clade</taxon>
        <taxon>Hologalegina</taxon>
        <taxon>IRL clade</taxon>
        <taxon>Fabeae</taxon>
        <taxon>Lathyrus</taxon>
    </lineage>
</organism>
<sequence length="145" mass="16654">MPVGEIENVSFKLFTILYYFHVRVVFVMSCRSLYGDNARKLSERTNEVTGQYAKVCVETAKEMGVAYIDLWSKMQETDGWQKKFLRDGLHLTVDGNEVVYEEVIKVFNEAGLSADKMPLDFPHHSKIDHKNPEIAFQQNICDASL</sequence>
<dbReference type="Gramene" id="Psat04G0184100-T2">
    <property type="protein sequence ID" value="KAI5416989.1"/>
    <property type="gene ID" value="KIW84_041841"/>
</dbReference>
<dbReference type="Proteomes" id="UP001058974">
    <property type="component" value="Chromosome 4"/>
</dbReference>
<evidence type="ECO:0000256" key="2">
    <source>
        <dbReference type="SAM" id="Phobius"/>
    </source>
</evidence>
<protein>
    <submittedName>
        <fullName evidence="3">Uncharacterized protein</fullName>
    </submittedName>
</protein>
<dbReference type="PANTHER" id="PTHR14209:SF36">
    <property type="entry name" value="GDSL-LIKE LIPASE_ACYLHYDROLASE FAMILY PROTEIN, EXPRESSED"/>
    <property type="match status" value="1"/>
</dbReference>
<proteinExistence type="inferred from homology"/>
<dbReference type="EMBL" id="JAMSHJ010000004">
    <property type="protein sequence ID" value="KAI5416989.1"/>
    <property type="molecule type" value="Genomic_DNA"/>
</dbReference>
<dbReference type="Gene3D" id="3.40.50.1110">
    <property type="entry name" value="SGNH hydrolase"/>
    <property type="match status" value="1"/>
</dbReference>
<dbReference type="PANTHER" id="PTHR14209">
    <property type="entry name" value="ISOAMYL ACETATE-HYDROLYZING ESTERASE 1"/>
    <property type="match status" value="1"/>
</dbReference>
<evidence type="ECO:0000313" key="3">
    <source>
        <dbReference type="EMBL" id="KAI5416989.1"/>
    </source>
</evidence>
<comment type="caution">
    <text evidence="3">The sequence shown here is derived from an EMBL/GenBank/DDBJ whole genome shotgun (WGS) entry which is preliminary data.</text>
</comment>
<keyword evidence="2" id="KW-0812">Transmembrane</keyword>
<reference evidence="3 4" key="1">
    <citation type="journal article" date="2022" name="Nat. Genet.">
        <title>Improved pea reference genome and pan-genome highlight genomic features and evolutionary characteristics.</title>
        <authorList>
            <person name="Yang T."/>
            <person name="Liu R."/>
            <person name="Luo Y."/>
            <person name="Hu S."/>
            <person name="Wang D."/>
            <person name="Wang C."/>
            <person name="Pandey M.K."/>
            <person name="Ge S."/>
            <person name="Xu Q."/>
            <person name="Li N."/>
            <person name="Li G."/>
            <person name="Huang Y."/>
            <person name="Saxena R.K."/>
            <person name="Ji Y."/>
            <person name="Li M."/>
            <person name="Yan X."/>
            <person name="He Y."/>
            <person name="Liu Y."/>
            <person name="Wang X."/>
            <person name="Xiang C."/>
            <person name="Varshney R.K."/>
            <person name="Ding H."/>
            <person name="Gao S."/>
            <person name="Zong X."/>
        </authorList>
    </citation>
    <scope>NUCLEOTIDE SEQUENCE [LARGE SCALE GENOMIC DNA]</scope>
    <source>
        <strain evidence="3 4">cv. Zhongwan 6</strain>
    </source>
</reference>
<dbReference type="AlphaFoldDB" id="A0A9D4XBE1"/>
<dbReference type="InterPro" id="IPR001087">
    <property type="entry name" value="GDSL"/>
</dbReference>
<name>A0A9D4XBE1_PEA</name>
<keyword evidence="2" id="KW-0472">Membrane</keyword>
<dbReference type="SUPFAM" id="SSF52266">
    <property type="entry name" value="SGNH hydrolase"/>
    <property type="match status" value="1"/>
</dbReference>